<gene>
    <name evidence="3" type="ORF">P3F81_00550</name>
</gene>
<evidence type="ECO:0000256" key="1">
    <source>
        <dbReference type="ARBA" id="ARBA00022679"/>
    </source>
</evidence>
<dbReference type="InterPro" id="IPR013217">
    <property type="entry name" value="Methyltransf_12"/>
</dbReference>
<dbReference type="InterPro" id="IPR029063">
    <property type="entry name" value="SAM-dependent_MTases_sf"/>
</dbReference>
<dbReference type="GO" id="GO:0032259">
    <property type="term" value="P:methylation"/>
    <property type="evidence" value="ECO:0007669"/>
    <property type="project" value="UniProtKB-KW"/>
</dbReference>
<name>A0A9Y2ER70_9FIRM</name>
<dbReference type="GO" id="GO:0008168">
    <property type="term" value="F:methyltransferase activity"/>
    <property type="evidence" value="ECO:0007669"/>
    <property type="project" value="UniProtKB-KW"/>
</dbReference>
<feature type="domain" description="Methyltransferase type 12" evidence="2">
    <location>
        <begin position="39"/>
        <end position="136"/>
    </location>
</feature>
<dbReference type="RefSeq" id="WP_147667371.1">
    <property type="nucleotide sequence ID" value="NZ_CP120678.1"/>
</dbReference>
<sequence>MNFNQLANEWDDARRIKRAATLSGVIMDELPEKKFQCGLEFGCGTGLISCNLQHRFEKLHCIDNADAMIDIVKQKIEQLCLSHCFAHCADLSQENIFFDKKIKFDCIFTSMALHHVVDTDGIISRFYSLLDDDGLLVIIDLDSEDGTFHQSEVGFEGHNGFDRLALEQILYKNNFKQICFKTAYTGGKMIEGREVSYSLFICIAKK</sequence>
<dbReference type="CDD" id="cd02440">
    <property type="entry name" value="AdoMet_MTases"/>
    <property type="match status" value="1"/>
</dbReference>
<organism evidence="3 4">
    <name type="scientific">Selenobaculum gibii</name>
    <dbReference type="NCBI Taxonomy" id="3054208"/>
    <lineage>
        <taxon>Bacteria</taxon>
        <taxon>Bacillati</taxon>
        <taxon>Bacillota</taxon>
        <taxon>Negativicutes</taxon>
        <taxon>Selenomonadales</taxon>
        <taxon>Selenomonadaceae</taxon>
        <taxon>Selenobaculum</taxon>
    </lineage>
</organism>
<accession>A0A9Y2ER70</accession>
<dbReference type="EMBL" id="CP120678">
    <property type="protein sequence ID" value="WIW70847.1"/>
    <property type="molecule type" value="Genomic_DNA"/>
</dbReference>
<dbReference type="AlphaFoldDB" id="A0A9Y2ER70"/>
<keyword evidence="1" id="KW-0808">Transferase</keyword>
<proteinExistence type="predicted"/>
<dbReference type="Pfam" id="PF08242">
    <property type="entry name" value="Methyltransf_12"/>
    <property type="match status" value="1"/>
</dbReference>
<evidence type="ECO:0000313" key="3">
    <source>
        <dbReference type="EMBL" id="WIW70847.1"/>
    </source>
</evidence>
<reference evidence="3" key="1">
    <citation type="submission" date="2023-03" db="EMBL/GenBank/DDBJ databases">
        <title>Selenobaculum gbiensis gen. nov. sp. nov., a new bacterium isolated from the gut microbiota of IBD patient.</title>
        <authorList>
            <person name="Yeo S."/>
            <person name="Park H."/>
            <person name="Huh C.S."/>
        </authorList>
    </citation>
    <scope>NUCLEOTIDE SEQUENCE</scope>
    <source>
        <strain evidence="3">ICN-92133</strain>
    </source>
</reference>
<evidence type="ECO:0000313" key="4">
    <source>
        <dbReference type="Proteomes" id="UP001243623"/>
    </source>
</evidence>
<dbReference type="PANTHER" id="PTHR43861">
    <property type="entry name" value="TRANS-ACONITATE 2-METHYLTRANSFERASE-RELATED"/>
    <property type="match status" value="1"/>
</dbReference>
<dbReference type="KEGG" id="sgbi:P3F81_00550"/>
<protein>
    <submittedName>
        <fullName evidence="3">Class I SAM-dependent methyltransferase</fullName>
    </submittedName>
</protein>
<dbReference type="Gene3D" id="3.40.50.150">
    <property type="entry name" value="Vaccinia Virus protein VP39"/>
    <property type="match status" value="1"/>
</dbReference>
<dbReference type="PANTHER" id="PTHR43861:SF3">
    <property type="entry name" value="PUTATIVE (AFU_ORTHOLOGUE AFUA_2G14390)-RELATED"/>
    <property type="match status" value="1"/>
</dbReference>
<keyword evidence="4" id="KW-1185">Reference proteome</keyword>
<dbReference type="SUPFAM" id="SSF53335">
    <property type="entry name" value="S-adenosyl-L-methionine-dependent methyltransferases"/>
    <property type="match status" value="1"/>
</dbReference>
<dbReference type="Proteomes" id="UP001243623">
    <property type="component" value="Chromosome"/>
</dbReference>
<evidence type="ECO:0000259" key="2">
    <source>
        <dbReference type="Pfam" id="PF08242"/>
    </source>
</evidence>
<keyword evidence="3" id="KW-0489">Methyltransferase</keyword>